<dbReference type="STRING" id="5722.A2EF73"/>
<keyword evidence="2 6" id="KW-0396">Initiation factor</keyword>
<dbReference type="RefSeq" id="XP_001320906.1">
    <property type="nucleotide sequence ID" value="XM_001320871.1"/>
</dbReference>
<dbReference type="EMBL" id="DS113373">
    <property type="protein sequence ID" value="EAY08683.1"/>
    <property type="molecule type" value="Genomic_DNA"/>
</dbReference>
<dbReference type="PANTHER" id="PTHR11960">
    <property type="entry name" value="EUKARYOTIC TRANSLATION INITIATION FACTOR 4E RELATED"/>
    <property type="match status" value="1"/>
</dbReference>
<dbReference type="GO" id="GO:0016281">
    <property type="term" value="C:eukaryotic translation initiation factor 4F complex"/>
    <property type="evidence" value="ECO:0000318"/>
    <property type="project" value="GO_Central"/>
</dbReference>
<keyword evidence="8" id="KW-1185">Reference proteome</keyword>
<keyword evidence="4 6" id="KW-0694">RNA-binding</keyword>
<evidence type="ECO:0000256" key="3">
    <source>
        <dbReference type="ARBA" id="ARBA00022845"/>
    </source>
</evidence>
<dbReference type="Pfam" id="PF01652">
    <property type="entry name" value="IF4E"/>
    <property type="match status" value="1"/>
</dbReference>
<evidence type="ECO:0000256" key="6">
    <source>
        <dbReference type="RuleBase" id="RU004374"/>
    </source>
</evidence>
<evidence type="ECO:0000313" key="7">
    <source>
        <dbReference type="EMBL" id="EAY08683.1"/>
    </source>
</evidence>
<evidence type="ECO:0000256" key="5">
    <source>
        <dbReference type="ARBA" id="ARBA00022917"/>
    </source>
</evidence>
<dbReference type="VEuPathDB" id="TrichDB:TVAGG3_1030250"/>
<keyword evidence="3" id="KW-0810">Translation regulation</keyword>
<evidence type="ECO:0000313" key="8">
    <source>
        <dbReference type="Proteomes" id="UP000001542"/>
    </source>
</evidence>
<dbReference type="KEGG" id="tva:4766588"/>
<gene>
    <name evidence="7" type="ORF">TVAG_079410</name>
</gene>
<dbReference type="GO" id="GO:0000340">
    <property type="term" value="F:RNA 7-methylguanosine cap binding"/>
    <property type="evidence" value="ECO:0000318"/>
    <property type="project" value="GO_Central"/>
</dbReference>
<dbReference type="InterPro" id="IPR001040">
    <property type="entry name" value="TIF_eIF_4E"/>
</dbReference>
<evidence type="ECO:0000256" key="4">
    <source>
        <dbReference type="ARBA" id="ARBA00022884"/>
    </source>
</evidence>
<dbReference type="AlphaFoldDB" id="A2EF73"/>
<reference evidence="7" key="1">
    <citation type="submission" date="2006-10" db="EMBL/GenBank/DDBJ databases">
        <authorList>
            <person name="Amadeo P."/>
            <person name="Zhao Q."/>
            <person name="Wortman J."/>
            <person name="Fraser-Liggett C."/>
            <person name="Carlton J."/>
        </authorList>
    </citation>
    <scope>NUCLEOTIDE SEQUENCE</scope>
    <source>
        <strain evidence="7">G3</strain>
    </source>
</reference>
<proteinExistence type="inferred from homology"/>
<keyword evidence="5 6" id="KW-0648">Protein biosynthesis</keyword>
<sequence>MSKPRETLMTHNLHHKWRFWVVFCKFLDKQVYEIESIISVNSLELFVDYFNSLPNIDELHYNETNQVSLAFFADDIKPAWEDPHNAKGGSYHFVIQDSTIVHEIWKKLLVHAIIGDIDKILSENQDHKKNYELCGITVAVKKPGYMFAIWTKTPPNQNGPVYQKIQELVQNVVPKNVNFSLTTSAHGHKNKKKK</sequence>
<dbReference type="InterPro" id="IPR023398">
    <property type="entry name" value="TIF_eIF4e-like"/>
</dbReference>
<dbReference type="GO" id="GO:0006417">
    <property type="term" value="P:regulation of translation"/>
    <property type="evidence" value="ECO:0007669"/>
    <property type="project" value="UniProtKB-KW"/>
</dbReference>
<accession>A2EF73</accession>
<dbReference type="GO" id="GO:0006413">
    <property type="term" value="P:translational initiation"/>
    <property type="evidence" value="ECO:0000318"/>
    <property type="project" value="GO_Central"/>
</dbReference>
<evidence type="ECO:0000256" key="1">
    <source>
        <dbReference type="ARBA" id="ARBA00009860"/>
    </source>
</evidence>
<dbReference type="InParanoid" id="A2EF73"/>
<dbReference type="FunFam" id="3.30.760.10:FF:000039">
    <property type="entry name" value="Uncharacterized protein"/>
    <property type="match status" value="1"/>
</dbReference>
<reference evidence="7" key="2">
    <citation type="journal article" date="2007" name="Science">
        <title>Draft genome sequence of the sexually transmitted pathogen Trichomonas vaginalis.</title>
        <authorList>
            <person name="Carlton J.M."/>
            <person name="Hirt R.P."/>
            <person name="Silva J.C."/>
            <person name="Delcher A.L."/>
            <person name="Schatz M."/>
            <person name="Zhao Q."/>
            <person name="Wortman J.R."/>
            <person name="Bidwell S.L."/>
            <person name="Alsmark U.C.M."/>
            <person name="Besteiro S."/>
            <person name="Sicheritz-Ponten T."/>
            <person name="Noel C.J."/>
            <person name="Dacks J.B."/>
            <person name="Foster P.G."/>
            <person name="Simillion C."/>
            <person name="Van de Peer Y."/>
            <person name="Miranda-Saavedra D."/>
            <person name="Barton G.J."/>
            <person name="Westrop G.D."/>
            <person name="Mueller S."/>
            <person name="Dessi D."/>
            <person name="Fiori P.L."/>
            <person name="Ren Q."/>
            <person name="Paulsen I."/>
            <person name="Zhang H."/>
            <person name="Bastida-Corcuera F.D."/>
            <person name="Simoes-Barbosa A."/>
            <person name="Brown M.T."/>
            <person name="Hayes R.D."/>
            <person name="Mukherjee M."/>
            <person name="Okumura C.Y."/>
            <person name="Schneider R."/>
            <person name="Smith A.J."/>
            <person name="Vanacova S."/>
            <person name="Villalvazo M."/>
            <person name="Haas B.J."/>
            <person name="Pertea M."/>
            <person name="Feldblyum T.V."/>
            <person name="Utterback T.R."/>
            <person name="Shu C.L."/>
            <person name="Osoegawa K."/>
            <person name="de Jong P.J."/>
            <person name="Hrdy I."/>
            <person name="Horvathova L."/>
            <person name="Zubacova Z."/>
            <person name="Dolezal P."/>
            <person name="Malik S.B."/>
            <person name="Logsdon J.M. Jr."/>
            <person name="Henze K."/>
            <person name="Gupta A."/>
            <person name="Wang C.C."/>
            <person name="Dunne R.L."/>
            <person name="Upcroft J.A."/>
            <person name="Upcroft P."/>
            <person name="White O."/>
            <person name="Salzberg S.L."/>
            <person name="Tang P."/>
            <person name="Chiu C.-H."/>
            <person name="Lee Y.-S."/>
            <person name="Embley T.M."/>
            <person name="Coombs G.H."/>
            <person name="Mottram J.C."/>
            <person name="Tachezy J."/>
            <person name="Fraser-Liggett C.M."/>
            <person name="Johnson P.J."/>
        </authorList>
    </citation>
    <scope>NUCLEOTIDE SEQUENCE [LARGE SCALE GENOMIC DNA]</scope>
    <source>
        <strain evidence="7">G3</strain>
    </source>
</reference>
<dbReference type="VEuPathDB" id="TrichDB:TVAG_079410"/>
<dbReference type="SUPFAM" id="SSF55418">
    <property type="entry name" value="eIF4e-like"/>
    <property type="match status" value="1"/>
</dbReference>
<dbReference type="Gene3D" id="3.30.760.10">
    <property type="entry name" value="RNA Cap, Translation Initiation Factor Eif4e"/>
    <property type="match status" value="1"/>
</dbReference>
<name>A2EF73_TRIV3</name>
<dbReference type="GO" id="GO:0003743">
    <property type="term" value="F:translation initiation factor activity"/>
    <property type="evidence" value="ECO:0000318"/>
    <property type="project" value="GO_Central"/>
</dbReference>
<dbReference type="OrthoDB" id="590761at2759"/>
<organism evidence="7 8">
    <name type="scientific">Trichomonas vaginalis (strain ATCC PRA-98 / G3)</name>
    <dbReference type="NCBI Taxonomy" id="412133"/>
    <lineage>
        <taxon>Eukaryota</taxon>
        <taxon>Metamonada</taxon>
        <taxon>Parabasalia</taxon>
        <taxon>Trichomonadida</taxon>
        <taxon>Trichomonadidae</taxon>
        <taxon>Trichomonas</taxon>
    </lineage>
</organism>
<evidence type="ECO:0008006" key="9">
    <source>
        <dbReference type="Google" id="ProtNLM"/>
    </source>
</evidence>
<protein>
    <recommendedName>
        <fullName evidence="9">Eukaryotic initiation factor 4E family protein</fullName>
    </recommendedName>
</protein>
<dbReference type="Proteomes" id="UP000001542">
    <property type="component" value="Unassembled WGS sequence"/>
</dbReference>
<dbReference type="SMR" id="A2EF73"/>
<comment type="similarity">
    <text evidence="1 6">Belongs to the eukaryotic initiation factor 4E family.</text>
</comment>
<evidence type="ECO:0000256" key="2">
    <source>
        <dbReference type="ARBA" id="ARBA00022540"/>
    </source>
</evidence>
<dbReference type="eggNOG" id="KOG1670">
    <property type="taxonomic scope" value="Eukaryota"/>
</dbReference>
<dbReference type="PANTHER" id="PTHR11960:SF8">
    <property type="entry name" value="EUKARYOTIC TRANSLATION INITIATION FACTOR 4E1-RELATED"/>
    <property type="match status" value="1"/>
</dbReference>